<organism evidence="2 3">
    <name type="scientific">Allonocardiopsis opalescens</name>
    <dbReference type="NCBI Taxonomy" id="1144618"/>
    <lineage>
        <taxon>Bacteria</taxon>
        <taxon>Bacillati</taxon>
        <taxon>Actinomycetota</taxon>
        <taxon>Actinomycetes</taxon>
        <taxon>Streptosporangiales</taxon>
        <taxon>Allonocardiopsis</taxon>
    </lineage>
</organism>
<protein>
    <submittedName>
        <fullName evidence="2">Uncharacterized protein</fullName>
    </submittedName>
</protein>
<reference evidence="2 3" key="1">
    <citation type="submission" date="2018-03" db="EMBL/GenBank/DDBJ databases">
        <title>Genomic Encyclopedia of Archaeal and Bacterial Type Strains, Phase II (KMG-II): from individual species to whole genera.</title>
        <authorList>
            <person name="Goeker M."/>
        </authorList>
    </citation>
    <scope>NUCLEOTIDE SEQUENCE [LARGE SCALE GENOMIC DNA]</scope>
    <source>
        <strain evidence="2 3">DSM 45601</strain>
    </source>
</reference>
<dbReference type="Proteomes" id="UP000237846">
    <property type="component" value="Unassembled WGS sequence"/>
</dbReference>
<evidence type="ECO:0000313" key="3">
    <source>
        <dbReference type="Proteomes" id="UP000237846"/>
    </source>
</evidence>
<feature type="compositionally biased region" description="Basic and acidic residues" evidence="1">
    <location>
        <begin position="271"/>
        <end position="284"/>
    </location>
</feature>
<sequence>MTQLSYYEPDDEAWSWWGRPPAAEEEEPPADDVHSVRWGYNILDIDRLARLAVRRSLFAHVGSFIDRYTAARDGVIDALYAAQERPTPRDLVTGGWRAMAVAEQAATRLYGRTSKGETRPSYVAYWDASSTVTGSHESGVVDRMALWQIWPTLTDGDRDVLLGLAMLQDREDMDLAAALGVTPAGLKDKLVRARSRFAALWYEGETPRRHKRGRNRVRIPLDNRGRPRITESQLEEMRARRAEGALLKEIAAEYGISTHTASALLRGKSRPAPDPRPGADGEAA</sequence>
<comment type="caution">
    <text evidence="2">The sequence shown here is derived from an EMBL/GenBank/DDBJ whole genome shotgun (WGS) entry which is preliminary data.</text>
</comment>
<gene>
    <name evidence="2" type="ORF">CLV72_11824</name>
</gene>
<dbReference type="OrthoDB" id="3481861at2"/>
<evidence type="ECO:0000256" key="1">
    <source>
        <dbReference type="SAM" id="MobiDB-lite"/>
    </source>
</evidence>
<dbReference type="AlphaFoldDB" id="A0A2T0PPM6"/>
<keyword evidence="3" id="KW-1185">Reference proteome</keyword>
<evidence type="ECO:0000313" key="2">
    <source>
        <dbReference type="EMBL" id="PRX90686.1"/>
    </source>
</evidence>
<proteinExistence type="predicted"/>
<accession>A0A2T0PPM6</accession>
<feature type="region of interest" description="Disordered" evidence="1">
    <location>
        <begin position="261"/>
        <end position="284"/>
    </location>
</feature>
<dbReference type="EMBL" id="PVZC01000018">
    <property type="protein sequence ID" value="PRX90686.1"/>
    <property type="molecule type" value="Genomic_DNA"/>
</dbReference>
<name>A0A2T0PPM6_9ACTN</name>
<dbReference type="RefSeq" id="WP_106253841.1">
    <property type="nucleotide sequence ID" value="NZ_PVZC01000018.1"/>
</dbReference>